<feature type="transmembrane region" description="Helical" evidence="3">
    <location>
        <begin position="297"/>
        <end position="317"/>
    </location>
</feature>
<feature type="domain" description="Glycosyltransferase 2-like" evidence="4">
    <location>
        <begin position="8"/>
        <end position="175"/>
    </location>
</feature>
<proteinExistence type="predicted"/>
<dbReference type="AlphaFoldDB" id="A0A7G9YRS4"/>
<evidence type="ECO:0000259" key="4">
    <source>
        <dbReference type="Pfam" id="PF00535"/>
    </source>
</evidence>
<evidence type="ECO:0000256" key="1">
    <source>
        <dbReference type="ARBA" id="ARBA00022676"/>
    </source>
</evidence>
<evidence type="ECO:0000313" key="5">
    <source>
        <dbReference type="EMBL" id="QNO50708.1"/>
    </source>
</evidence>
<dbReference type="PANTHER" id="PTHR43630">
    <property type="entry name" value="POLY-BETA-1,6-N-ACETYL-D-GLUCOSAMINE SYNTHASE"/>
    <property type="match status" value="1"/>
</dbReference>
<organism evidence="5">
    <name type="scientific">Candidatus Methanogaster sp. ANME-2c ERB4</name>
    <dbReference type="NCBI Taxonomy" id="2759911"/>
    <lineage>
        <taxon>Archaea</taxon>
        <taxon>Methanobacteriati</taxon>
        <taxon>Methanobacteriota</taxon>
        <taxon>Stenosarchaea group</taxon>
        <taxon>Methanomicrobia</taxon>
        <taxon>Methanosarcinales</taxon>
        <taxon>ANME-2 cluster</taxon>
        <taxon>Candidatus Methanogasteraceae</taxon>
        <taxon>Candidatus Methanogaster</taxon>
    </lineage>
</organism>
<evidence type="ECO:0000256" key="3">
    <source>
        <dbReference type="SAM" id="Phobius"/>
    </source>
</evidence>
<dbReference type="Pfam" id="PF00535">
    <property type="entry name" value="Glycos_transf_2"/>
    <property type="match status" value="1"/>
</dbReference>
<dbReference type="EMBL" id="MT631448">
    <property type="protein sequence ID" value="QNO50708.1"/>
    <property type="molecule type" value="Genomic_DNA"/>
</dbReference>
<dbReference type="GO" id="GO:0016757">
    <property type="term" value="F:glycosyltransferase activity"/>
    <property type="evidence" value="ECO:0007669"/>
    <property type="project" value="UniProtKB-KW"/>
</dbReference>
<keyword evidence="2" id="KW-0808">Transferase</keyword>
<name>A0A7G9YRS4_9EURY</name>
<dbReference type="SUPFAM" id="SSF53448">
    <property type="entry name" value="Nucleotide-diphospho-sugar transferases"/>
    <property type="match status" value="1"/>
</dbReference>
<dbReference type="InterPro" id="IPR029044">
    <property type="entry name" value="Nucleotide-diphossugar_trans"/>
</dbReference>
<gene>
    <name evidence="5" type="ORF">HLBKPKBF_00026</name>
</gene>
<feature type="transmembrane region" description="Helical" evidence="3">
    <location>
        <begin position="247"/>
        <end position="265"/>
    </location>
</feature>
<sequence>MTLHPVISIIIPTKNNVETIENCMESLVGLEYPEDQYEIIIVDGHSRDGTVAIAERYGAKIFYEDGGTRAAACNVGISHVRGDYVAFTDADCIVDKMWLANALKYFEEATVAGVGGPNIVPDDVVSFGKAIDFVLSHTIFSAGATYAKRLGVPMEVESIGGCNSIYQTEVLREVFPIDEIPTAEDALLNHRIRLRGLRLIDAPDVVVWHYRHWDTPKLFFRRMIAYSRGRVQAGRIYSEIVKPMHKLAGFSLPVVVLAMIVLFFIDKSIFLAVVGMGLFLLLFFSVKCLYETKSLNVALRVPLVIMIEWIGWSIGYMGETFT</sequence>
<feature type="transmembrane region" description="Helical" evidence="3">
    <location>
        <begin position="271"/>
        <end position="290"/>
    </location>
</feature>
<reference evidence="5" key="1">
    <citation type="submission" date="2020-06" db="EMBL/GenBank/DDBJ databases">
        <title>Unique genomic features of the anaerobic methanotrophic archaea.</title>
        <authorList>
            <person name="Chadwick G.L."/>
            <person name="Skennerton C.T."/>
            <person name="Laso-Perez R."/>
            <person name="Leu A.O."/>
            <person name="Speth D.R."/>
            <person name="Yu H."/>
            <person name="Morgan-Lang C."/>
            <person name="Hatzenpichler R."/>
            <person name="Goudeau D."/>
            <person name="Malmstrom R."/>
            <person name="Brazelton W.J."/>
            <person name="Woyke T."/>
            <person name="Hallam S.J."/>
            <person name="Tyson G.W."/>
            <person name="Wegener G."/>
            <person name="Boetius A."/>
            <person name="Orphan V."/>
        </authorList>
    </citation>
    <scope>NUCLEOTIDE SEQUENCE</scope>
</reference>
<keyword evidence="3" id="KW-0812">Transmembrane</keyword>
<evidence type="ECO:0000256" key="2">
    <source>
        <dbReference type="ARBA" id="ARBA00022679"/>
    </source>
</evidence>
<dbReference type="InterPro" id="IPR001173">
    <property type="entry name" value="Glyco_trans_2-like"/>
</dbReference>
<dbReference type="Gene3D" id="3.90.550.10">
    <property type="entry name" value="Spore Coat Polysaccharide Biosynthesis Protein SpsA, Chain A"/>
    <property type="match status" value="1"/>
</dbReference>
<accession>A0A7G9YRS4</accession>
<protein>
    <recommendedName>
        <fullName evidence="4">Glycosyltransferase 2-like domain-containing protein</fullName>
    </recommendedName>
</protein>
<keyword evidence="3" id="KW-1133">Transmembrane helix</keyword>
<keyword evidence="3" id="KW-0472">Membrane</keyword>
<keyword evidence="1" id="KW-0328">Glycosyltransferase</keyword>
<dbReference type="PANTHER" id="PTHR43630:SF1">
    <property type="entry name" value="POLY-BETA-1,6-N-ACETYL-D-GLUCOSAMINE SYNTHASE"/>
    <property type="match status" value="1"/>
</dbReference>